<dbReference type="InterPro" id="IPR036689">
    <property type="entry name" value="ESAT-6-like_sf"/>
</dbReference>
<dbReference type="Proteomes" id="UP000219612">
    <property type="component" value="Unassembled WGS sequence"/>
</dbReference>
<dbReference type="SUPFAM" id="SSF140453">
    <property type="entry name" value="EsxAB dimer-like"/>
    <property type="match status" value="1"/>
</dbReference>
<keyword evidence="4" id="KW-1185">Reference proteome</keyword>
<reference evidence="3 4" key="1">
    <citation type="submission" date="2017-09" db="EMBL/GenBank/DDBJ databases">
        <authorList>
            <person name="Ehlers B."/>
            <person name="Leendertz F.H."/>
        </authorList>
    </citation>
    <scope>NUCLEOTIDE SEQUENCE [LARGE SCALE GENOMIC DNA]</scope>
    <source>
        <strain evidence="3 4">CGMCC 4.6857</strain>
    </source>
</reference>
<dbReference type="EMBL" id="OBDY01000015">
    <property type="protein sequence ID" value="SNY54902.1"/>
    <property type="molecule type" value="Genomic_DNA"/>
</dbReference>
<evidence type="ECO:0000313" key="3">
    <source>
        <dbReference type="EMBL" id="SNY54902.1"/>
    </source>
</evidence>
<evidence type="ECO:0000259" key="2">
    <source>
        <dbReference type="Pfam" id="PF25547"/>
    </source>
</evidence>
<gene>
    <name evidence="3" type="ORF">SAMN05421748_115187</name>
</gene>
<dbReference type="InterPro" id="IPR057746">
    <property type="entry name" value="CpnT-like_N"/>
</dbReference>
<feature type="domain" description="Outer membrane channel protein CpnT-like N-terminal" evidence="2">
    <location>
        <begin position="13"/>
        <end position="124"/>
    </location>
</feature>
<protein>
    <recommendedName>
        <fullName evidence="2">Outer membrane channel protein CpnT-like N-terminal domain-containing protein</fullName>
    </recommendedName>
</protein>
<organism evidence="3 4">
    <name type="scientific">Paractinoplanes atraurantiacus</name>
    <dbReference type="NCBI Taxonomy" id="1036182"/>
    <lineage>
        <taxon>Bacteria</taxon>
        <taxon>Bacillati</taxon>
        <taxon>Actinomycetota</taxon>
        <taxon>Actinomycetes</taxon>
        <taxon>Micromonosporales</taxon>
        <taxon>Micromonosporaceae</taxon>
        <taxon>Paractinoplanes</taxon>
    </lineage>
</organism>
<feature type="region of interest" description="Disordered" evidence="1">
    <location>
        <begin position="188"/>
        <end position="216"/>
    </location>
</feature>
<evidence type="ECO:0000256" key="1">
    <source>
        <dbReference type="SAM" id="MobiDB-lite"/>
    </source>
</evidence>
<name>A0A285J3X2_9ACTN</name>
<sequence>MKPLSDALDALAGDPDQIAAFAQTWSNVSRAVTGAQESLHEGAVRQLGEWTGVAARGYRHVAGEHEASLRALSKATAALGEMTAGAGMLVATVRMMVRDLIADFVSVLAVRLWKWLAEAGLTLGLGTPWVVTQVTTLVGKWLARIARLLDGLVASLRRLGRNAGSPGARRHAARICSTVGPIRCADTGPPARLIRPSGTPRCGRPRRPVSRSSSVRARPASRVAASGIRIHLRSSPMTIPPSPALPPEPPVGEMSVGGLRALVERRDVYRAKAVFELVERARDDEAAVTVLGELSRFPLLRNDRLHGYVSLAWAAITGLLAAGTPRARQVAYAAFADLPADDQELLLTYLKVARIEDAP</sequence>
<evidence type="ECO:0000313" key="4">
    <source>
        <dbReference type="Proteomes" id="UP000219612"/>
    </source>
</evidence>
<dbReference type="Pfam" id="PF25547">
    <property type="entry name" value="WXG100_2"/>
    <property type="match status" value="1"/>
</dbReference>
<accession>A0A285J3X2</accession>
<proteinExistence type="predicted"/>
<dbReference type="RefSeq" id="WP_245923469.1">
    <property type="nucleotide sequence ID" value="NZ_OBDY01000015.1"/>
</dbReference>
<dbReference type="AlphaFoldDB" id="A0A285J3X2"/>